<feature type="transmembrane region" description="Helical" evidence="2">
    <location>
        <begin position="195"/>
        <end position="215"/>
    </location>
</feature>
<keyword evidence="2" id="KW-1133">Transmembrane helix</keyword>
<evidence type="ECO:0000256" key="2">
    <source>
        <dbReference type="SAM" id="Phobius"/>
    </source>
</evidence>
<keyword evidence="2" id="KW-0812">Transmembrane</keyword>
<feature type="transmembrane region" description="Helical" evidence="2">
    <location>
        <begin position="567"/>
        <end position="590"/>
    </location>
</feature>
<keyword evidence="2" id="KW-0472">Membrane</keyword>
<sequence>MSETMSAPETAPPPPAPPKTLGRLKLPPRGSQSAYVYEWLGVVFYLSATAALFGVLLARENGSKLHAVLQLVGLGREHNYALTALIGLGFMLVARAWWSVRQDRAEMAHEEEDVEWVHLHGREGLGLVFAPTAQREALFRRGAREYTAEAGGSVETLMDDRVRRILEKARDPYLRVSPDELRGIAETRTARYGVFARYASSLLLLLAVLGTFAGVKTALPGLIDAVSHTGGAQPGAADIAAPLRAVADAFGGNALALVGAIAVGLMAQGLATGRRNLLERLELVSTEFLYGGLHGGGSVDPLTEAVRELRETASSVRDTGRAIEGLESGMNGLSESFYEAFERLNERLVELTAQQDQALHERTGSELRELQRRVGTLAETVEGVARAYQGMVDTVGERSRASEQGVELLRQSAVAVHDALRSLGGYQVGAERAAEGVQRTLAALRDGSESVVARMEAVADAVGRAQPAIDTVDLMLQRVAERVSGVDERAAAAWSQAAERVDGRLSVAVQTLQAASARAAVPSHAAYDGAPRDPEVSALLRRIAGALEAERGPTRGQLVAAQAAGTLAALGLGYGLYVGVPALLPLLVFWR</sequence>
<proteinExistence type="predicted"/>
<feature type="transmembrane region" description="Helical" evidence="2">
    <location>
        <begin position="78"/>
        <end position="98"/>
    </location>
</feature>
<dbReference type="EMBL" id="CADCTW010000089">
    <property type="protein sequence ID" value="CAA9317136.1"/>
    <property type="molecule type" value="Genomic_DNA"/>
</dbReference>
<name>A0A6J4KXY0_9BACT</name>
<dbReference type="AlphaFoldDB" id="A0A6J4KXY0"/>
<protein>
    <recommendedName>
        <fullName evidence="4">MotA/TolQ/ExbB proton channel domain-containing protein</fullName>
    </recommendedName>
</protein>
<evidence type="ECO:0000256" key="1">
    <source>
        <dbReference type="SAM" id="MobiDB-lite"/>
    </source>
</evidence>
<feature type="transmembrane region" description="Helical" evidence="2">
    <location>
        <begin position="250"/>
        <end position="271"/>
    </location>
</feature>
<evidence type="ECO:0008006" key="4">
    <source>
        <dbReference type="Google" id="ProtNLM"/>
    </source>
</evidence>
<feature type="region of interest" description="Disordered" evidence="1">
    <location>
        <begin position="1"/>
        <end position="25"/>
    </location>
</feature>
<feature type="transmembrane region" description="Helical" evidence="2">
    <location>
        <begin position="35"/>
        <end position="58"/>
    </location>
</feature>
<evidence type="ECO:0000313" key="3">
    <source>
        <dbReference type="EMBL" id="CAA9317136.1"/>
    </source>
</evidence>
<reference evidence="3" key="1">
    <citation type="submission" date="2020-02" db="EMBL/GenBank/DDBJ databases">
        <authorList>
            <person name="Meier V. D."/>
        </authorList>
    </citation>
    <scope>NUCLEOTIDE SEQUENCE</scope>
    <source>
        <strain evidence="3">AVDCRST_MAG68</strain>
    </source>
</reference>
<organism evidence="3">
    <name type="scientific">uncultured Gemmatimonadota bacterium</name>
    <dbReference type="NCBI Taxonomy" id="203437"/>
    <lineage>
        <taxon>Bacteria</taxon>
        <taxon>Pseudomonadati</taxon>
        <taxon>Gemmatimonadota</taxon>
        <taxon>environmental samples</taxon>
    </lineage>
</organism>
<gene>
    <name evidence="3" type="ORF">AVDCRST_MAG68-2717</name>
</gene>
<accession>A0A6J4KXY0</accession>